<reference evidence="1" key="1">
    <citation type="journal article" date="2022" name="Int. J. Mol. Sci.">
        <title>Draft Genome of Tanacetum Coccineum: Genomic Comparison of Closely Related Tanacetum-Family Plants.</title>
        <authorList>
            <person name="Yamashiro T."/>
            <person name="Shiraishi A."/>
            <person name="Nakayama K."/>
            <person name="Satake H."/>
        </authorList>
    </citation>
    <scope>NUCLEOTIDE SEQUENCE</scope>
</reference>
<reference evidence="1" key="2">
    <citation type="submission" date="2022-01" db="EMBL/GenBank/DDBJ databases">
        <authorList>
            <person name="Yamashiro T."/>
            <person name="Shiraishi A."/>
            <person name="Satake H."/>
            <person name="Nakayama K."/>
        </authorList>
    </citation>
    <scope>NUCLEOTIDE SEQUENCE</scope>
</reference>
<comment type="caution">
    <text evidence="1">The sequence shown here is derived from an EMBL/GenBank/DDBJ whole genome shotgun (WGS) entry which is preliminary data.</text>
</comment>
<dbReference type="EMBL" id="BQNB010011881">
    <property type="protein sequence ID" value="GJS96369.1"/>
    <property type="molecule type" value="Genomic_DNA"/>
</dbReference>
<accession>A0ABQ5A1A1</accession>
<name>A0ABQ5A1A1_9ASTR</name>
<evidence type="ECO:0000313" key="2">
    <source>
        <dbReference type="Proteomes" id="UP001151760"/>
    </source>
</evidence>
<evidence type="ECO:0000313" key="1">
    <source>
        <dbReference type="EMBL" id="GJS96369.1"/>
    </source>
</evidence>
<organism evidence="1 2">
    <name type="scientific">Tanacetum coccineum</name>
    <dbReference type="NCBI Taxonomy" id="301880"/>
    <lineage>
        <taxon>Eukaryota</taxon>
        <taxon>Viridiplantae</taxon>
        <taxon>Streptophyta</taxon>
        <taxon>Embryophyta</taxon>
        <taxon>Tracheophyta</taxon>
        <taxon>Spermatophyta</taxon>
        <taxon>Magnoliopsida</taxon>
        <taxon>eudicotyledons</taxon>
        <taxon>Gunneridae</taxon>
        <taxon>Pentapetalae</taxon>
        <taxon>asterids</taxon>
        <taxon>campanulids</taxon>
        <taxon>Asterales</taxon>
        <taxon>Asteraceae</taxon>
        <taxon>Asteroideae</taxon>
        <taxon>Anthemideae</taxon>
        <taxon>Anthemidinae</taxon>
        <taxon>Tanacetum</taxon>
    </lineage>
</organism>
<protein>
    <submittedName>
        <fullName evidence="1">Uncharacterized protein</fullName>
    </submittedName>
</protein>
<gene>
    <name evidence="1" type="ORF">Tco_0803337</name>
</gene>
<sequence length="143" mass="16438">MKVPLREITSAIKNDNLTMLGDQNDIFPQERRYGGARIRSRNGERSHTIISEAWRLKRKSFQFRGKDSIKGVSFSKKRLGNVEVRLIITSEDGVGLSLTASDWLAIRRFRILQFFTKDIVFDGLRSTFWDLEDWSDDGVIAVG</sequence>
<dbReference type="Proteomes" id="UP001151760">
    <property type="component" value="Unassembled WGS sequence"/>
</dbReference>
<keyword evidence="2" id="KW-1185">Reference proteome</keyword>
<proteinExistence type="predicted"/>